<sequence>MVFLETKQRVNSRDSVEVVFLHLVVSSSASELDLHVPGF</sequence>
<name>A0A8T1QD46_CARIL</name>
<organism evidence="1 2">
    <name type="scientific">Carya illinoinensis</name>
    <name type="common">Pecan</name>
    <dbReference type="NCBI Taxonomy" id="32201"/>
    <lineage>
        <taxon>Eukaryota</taxon>
        <taxon>Viridiplantae</taxon>
        <taxon>Streptophyta</taxon>
        <taxon>Embryophyta</taxon>
        <taxon>Tracheophyta</taxon>
        <taxon>Spermatophyta</taxon>
        <taxon>Magnoliopsida</taxon>
        <taxon>eudicotyledons</taxon>
        <taxon>Gunneridae</taxon>
        <taxon>Pentapetalae</taxon>
        <taxon>rosids</taxon>
        <taxon>fabids</taxon>
        <taxon>Fagales</taxon>
        <taxon>Juglandaceae</taxon>
        <taxon>Carya</taxon>
    </lineage>
</organism>
<keyword evidence="2" id="KW-1185">Reference proteome</keyword>
<reference evidence="1" key="1">
    <citation type="submission" date="2020-12" db="EMBL/GenBank/DDBJ databases">
        <title>WGS assembly of Carya illinoinensis cv. Pawnee.</title>
        <authorList>
            <person name="Platts A."/>
            <person name="Shu S."/>
            <person name="Wright S."/>
            <person name="Barry K."/>
            <person name="Edger P."/>
            <person name="Pires J.C."/>
            <person name="Schmutz J."/>
        </authorList>
    </citation>
    <scope>NUCLEOTIDE SEQUENCE</scope>
    <source>
        <tissue evidence="1">Leaf</tissue>
    </source>
</reference>
<evidence type="ECO:0000313" key="2">
    <source>
        <dbReference type="Proteomes" id="UP000811609"/>
    </source>
</evidence>
<gene>
    <name evidence="1" type="ORF">CIPAW_06G175500</name>
</gene>
<dbReference type="EMBL" id="CM031814">
    <property type="protein sequence ID" value="KAG6652311.1"/>
    <property type="molecule type" value="Genomic_DNA"/>
</dbReference>
<comment type="caution">
    <text evidence="1">The sequence shown here is derived from an EMBL/GenBank/DDBJ whole genome shotgun (WGS) entry which is preliminary data.</text>
</comment>
<dbReference type="AlphaFoldDB" id="A0A8T1QD46"/>
<proteinExistence type="predicted"/>
<protein>
    <submittedName>
        <fullName evidence="1">Uncharacterized protein</fullName>
    </submittedName>
</protein>
<accession>A0A8T1QD46</accession>
<evidence type="ECO:0000313" key="1">
    <source>
        <dbReference type="EMBL" id="KAG6652311.1"/>
    </source>
</evidence>
<dbReference type="Proteomes" id="UP000811609">
    <property type="component" value="Chromosome 6"/>
</dbReference>